<keyword evidence="1" id="KW-0732">Signal</keyword>
<evidence type="ECO:0008006" key="4">
    <source>
        <dbReference type="Google" id="ProtNLM"/>
    </source>
</evidence>
<organism evidence="2 3">
    <name type="scientific">Coniosporium apollinis</name>
    <dbReference type="NCBI Taxonomy" id="61459"/>
    <lineage>
        <taxon>Eukaryota</taxon>
        <taxon>Fungi</taxon>
        <taxon>Dikarya</taxon>
        <taxon>Ascomycota</taxon>
        <taxon>Pezizomycotina</taxon>
        <taxon>Dothideomycetes</taxon>
        <taxon>Dothideomycetes incertae sedis</taxon>
        <taxon>Coniosporium</taxon>
    </lineage>
</organism>
<feature type="chain" id="PRO_5047442273" description="Apple domain-containing protein" evidence="1">
    <location>
        <begin position="21"/>
        <end position="161"/>
    </location>
</feature>
<proteinExistence type="predicted"/>
<evidence type="ECO:0000313" key="3">
    <source>
        <dbReference type="Proteomes" id="UP001172684"/>
    </source>
</evidence>
<sequence>MLLSTLTILATSLLAGLATSSPVPALQTRAGGPLAKPIPAECSVTNPLADRRSDCWQPKASTRPNQIYAYYLPLSTLEYRNRTDIWTQCLEQCYGYGYTGDCKAAFMAENVPSAPVYTAPGGDPSIACLMYNRPLTRGDFERPTARGQYVNAEVGDISCPA</sequence>
<keyword evidence="3" id="KW-1185">Reference proteome</keyword>
<dbReference type="Proteomes" id="UP001172684">
    <property type="component" value="Unassembled WGS sequence"/>
</dbReference>
<gene>
    <name evidence="2" type="ORF">H2201_000185</name>
</gene>
<reference evidence="2" key="1">
    <citation type="submission" date="2022-10" db="EMBL/GenBank/DDBJ databases">
        <title>Culturing micro-colonial fungi from biological soil crusts in the Mojave desert and describing Neophaeococcomyces mojavensis, and introducing the new genera and species Taxawa tesnikishii.</title>
        <authorList>
            <person name="Kurbessoian T."/>
            <person name="Stajich J.E."/>
        </authorList>
    </citation>
    <scope>NUCLEOTIDE SEQUENCE</scope>
    <source>
        <strain evidence="2">TK_1</strain>
    </source>
</reference>
<evidence type="ECO:0000313" key="2">
    <source>
        <dbReference type="EMBL" id="KAJ9669799.1"/>
    </source>
</evidence>
<accession>A0ABQ9P8A5</accession>
<evidence type="ECO:0000256" key="1">
    <source>
        <dbReference type="SAM" id="SignalP"/>
    </source>
</evidence>
<feature type="signal peptide" evidence="1">
    <location>
        <begin position="1"/>
        <end position="20"/>
    </location>
</feature>
<protein>
    <recommendedName>
        <fullName evidence="4">Apple domain-containing protein</fullName>
    </recommendedName>
</protein>
<name>A0ABQ9P8A5_9PEZI</name>
<comment type="caution">
    <text evidence="2">The sequence shown here is derived from an EMBL/GenBank/DDBJ whole genome shotgun (WGS) entry which is preliminary data.</text>
</comment>
<dbReference type="EMBL" id="JAPDRL010000001">
    <property type="protein sequence ID" value="KAJ9669799.1"/>
    <property type="molecule type" value="Genomic_DNA"/>
</dbReference>